<evidence type="ECO:0000256" key="13">
    <source>
        <dbReference type="ARBA" id="ARBA00023054"/>
    </source>
</evidence>
<dbReference type="Gene3D" id="1.20.58.1120">
    <property type="match status" value="1"/>
</dbReference>
<evidence type="ECO:0000256" key="21">
    <source>
        <dbReference type="SAM" id="MobiDB-lite"/>
    </source>
</evidence>
<evidence type="ECO:0000256" key="2">
    <source>
        <dbReference type="ARBA" id="ARBA00004202"/>
    </source>
</evidence>
<dbReference type="Pfam" id="PF22597">
    <property type="entry name" value="DYN_lid"/>
    <property type="match status" value="1"/>
</dbReference>
<dbReference type="Gene3D" id="1.20.140.100">
    <property type="entry name" value="Dynein heavy chain, N-terminal domain 2"/>
    <property type="match status" value="1"/>
</dbReference>
<feature type="coiled-coil region" evidence="20">
    <location>
        <begin position="1083"/>
        <end position="1113"/>
    </location>
</feature>
<dbReference type="InterPro" id="IPR042219">
    <property type="entry name" value="AAA_lid_11_sf"/>
</dbReference>
<dbReference type="InterPro" id="IPR035706">
    <property type="entry name" value="AAA_9"/>
</dbReference>
<dbReference type="GO" id="GO:0045505">
    <property type="term" value="F:dynein intermediate chain binding"/>
    <property type="evidence" value="ECO:0007669"/>
    <property type="project" value="InterPro"/>
</dbReference>
<organism evidence="23">
    <name type="scientific">Trypanosoma vivax (strain Y486)</name>
    <dbReference type="NCBI Taxonomy" id="1055687"/>
    <lineage>
        <taxon>Eukaryota</taxon>
        <taxon>Discoba</taxon>
        <taxon>Euglenozoa</taxon>
        <taxon>Kinetoplastea</taxon>
        <taxon>Metakinetoplastina</taxon>
        <taxon>Trypanosomatida</taxon>
        <taxon>Trypanosomatidae</taxon>
        <taxon>Trypanosoma</taxon>
        <taxon>Duttonella</taxon>
    </lineage>
</organism>
<dbReference type="InterPro" id="IPR049400">
    <property type="entry name" value="DYNC2H1_AAA_dom"/>
</dbReference>
<dbReference type="GO" id="GO:0005886">
    <property type="term" value="C:plasma membrane"/>
    <property type="evidence" value="ECO:0007669"/>
    <property type="project" value="UniProtKB-SubCell"/>
</dbReference>
<evidence type="ECO:0000259" key="22">
    <source>
        <dbReference type="SMART" id="SM00382"/>
    </source>
</evidence>
<dbReference type="InterPro" id="IPR035699">
    <property type="entry name" value="AAA_6"/>
</dbReference>
<dbReference type="PANTHER" id="PTHR45703:SF22">
    <property type="entry name" value="DYNEIN CYTOPLASMIC 2 HEAVY CHAIN 1"/>
    <property type="match status" value="1"/>
</dbReference>
<keyword evidence="12" id="KW-0243">Dynein</keyword>
<dbReference type="InterPro" id="IPR027417">
    <property type="entry name" value="P-loop_NTPase"/>
</dbReference>
<dbReference type="Pfam" id="PF18198">
    <property type="entry name" value="AAA_lid_11"/>
    <property type="match status" value="1"/>
</dbReference>
<dbReference type="InterPro" id="IPR043160">
    <property type="entry name" value="Dynein_C_barrel"/>
</dbReference>
<dbReference type="InterPro" id="IPR024743">
    <property type="entry name" value="Dynein_HC_stalk"/>
</dbReference>
<dbReference type="InterPro" id="IPR027267">
    <property type="entry name" value="AH/BAR_dom_sf"/>
</dbReference>
<dbReference type="PANTHER" id="PTHR45703">
    <property type="entry name" value="DYNEIN HEAVY CHAIN"/>
    <property type="match status" value="1"/>
</dbReference>
<keyword evidence="8" id="KW-0493">Microtubule</keyword>
<dbReference type="GO" id="GO:0007018">
    <property type="term" value="P:microtubule-based movement"/>
    <property type="evidence" value="ECO:0007669"/>
    <property type="project" value="InterPro"/>
</dbReference>
<evidence type="ECO:0000256" key="5">
    <source>
        <dbReference type="ARBA" id="ARBA00022473"/>
    </source>
</evidence>
<dbReference type="InterPro" id="IPR013602">
    <property type="entry name" value="Dynein_heavy_linker"/>
</dbReference>
<dbReference type="EMBL" id="HE573027">
    <property type="protein sequence ID" value="CCC52761.1"/>
    <property type="molecule type" value="Genomic_DNA"/>
</dbReference>
<dbReference type="Gene3D" id="1.20.1270.280">
    <property type="match status" value="1"/>
</dbReference>
<feature type="region of interest" description="Disordered" evidence="21">
    <location>
        <begin position="3592"/>
        <end position="3614"/>
    </location>
</feature>
<dbReference type="Pfam" id="PF21264">
    <property type="entry name" value="DYNC2H1_AAA_dom"/>
    <property type="match status" value="1"/>
</dbReference>
<dbReference type="Gene3D" id="1.10.8.720">
    <property type="entry name" value="Region D6 of dynein motor"/>
    <property type="match status" value="1"/>
</dbReference>
<dbReference type="Pfam" id="PF18199">
    <property type="entry name" value="Dynein_C"/>
    <property type="match status" value="1"/>
</dbReference>
<dbReference type="SUPFAM" id="SSF52540">
    <property type="entry name" value="P-loop containing nucleoside triphosphate hydrolases"/>
    <property type="match status" value="4"/>
</dbReference>
<keyword evidence="11" id="KW-0067">ATP-binding</keyword>
<feature type="coiled-coil region" evidence="20">
    <location>
        <begin position="2895"/>
        <end position="2968"/>
    </location>
</feature>
<dbReference type="GO" id="GO:0030030">
    <property type="term" value="P:cell projection organization"/>
    <property type="evidence" value="ECO:0007669"/>
    <property type="project" value="UniProtKB-KW"/>
</dbReference>
<dbReference type="GO" id="GO:0051959">
    <property type="term" value="F:dynein light intermediate chain binding"/>
    <property type="evidence" value="ECO:0007669"/>
    <property type="project" value="InterPro"/>
</dbReference>
<feature type="coiled-coil region" evidence="20">
    <location>
        <begin position="3406"/>
        <end position="3433"/>
    </location>
</feature>
<keyword evidence="15" id="KW-0472">Membrane</keyword>
<keyword evidence="14" id="KW-0969">Cilium</keyword>
<evidence type="ECO:0000256" key="1">
    <source>
        <dbReference type="ARBA" id="ARBA00004138"/>
    </source>
</evidence>
<evidence type="ECO:0000256" key="19">
    <source>
        <dbReference type="ARBA" id="ARBA00023902"/>
    </source>
</evidence>
<dbReference type="GO" id="GO:0005524">
    <property type="term" value="F:ATP binding"/>
    <property type="evidence" value="ECO:0007669"/>
    <property type="project" value="UniProtKB-KW"/>
</dbReference>
<dbReference type="GO" id="GO:0005874">
    <property type="term" value="C:microtubule"/>
    <property type="evidence" value="ECO:0007669"/>
    <property type="project" value="UniProtKB-KW"/>
</dbReference>
<keyword evidence="7" id="KW-0963">Cytoplasm</keyword>
<evidence type="ECO:0000256" key="9">
    <source>
        <dbReference type="ARBA" id="ARBA00022741"/>
    </source>
</evidence>
<name>G0UAC8_TRYVY</name>
<evidence type="ECO:0000256" key="8">
    <source>
        <dbReference type="ARBA" id="ARBA00022701"/>
    </source>
</evidence>
<keyword evidence="9" id="KW-0547">Nucleotide-binding</keyword>
<dbReference type="Gene3D" id="3.40.50.300">
    <property type="entry name" value="P-loop containing nucleotide triphosphate hydrolases"/>
    <property type="match status" value="5"/>
</dbReference>
<feature type="domain" description="AAA+ ATPase" evidence="22">
    <location>
        <begin position="2298"/>
        <end position="2446"/>
    </location>
</feature>
<dbReference type="Pfam" id="PF12774">
    <property type="entry name" value="AAA_6"/>
    <property type="match status" value="1"/>
</dbReference>
<dbReference type="Gene3D" id="1.20.920.20">
    <property type="match status" value="1"/>
</dbReference>
<dbReference type="FunFam" id="3.20.180.20:FF:000002">
    <property type="entry name" value="Cytoplasmic dynein heavy chain 1"/>
    <property type="match status" value="1"/>
</dbReference>
<dbReference type="Gene3D" id="1.20.920.30">
    <property type="match status" value="1"/>
</dbReference>
<feature type="domain" description="AAA+ ATPase" evidence="22">
    <location>
        <begin position="2648"/>
        <end position="3045"/>
    </location>
</feature>
<dbReference type="FunFam" id="3.40.50.300:FF:000071">
    <property type="entry name" value="Cytoplasmic dynein heavy chain 1"/>
    <property type="match status" value="1"/>
</dbReference>
<dbReference type="InterPro" id="IPR041658">
    <property type="entry name" value="AAA_lid_11"/>
</dbReference>
<dbReference type="InterPro" id="IPR026983">
    <property type="entry name" value="DHC"/>
</dbReference>
<evidence type="ECO:0000256" key="16">
    <source>
        <dbReference type="ARBA" id="ARBA00023175"/>
    </source>
</evidence>
<dbReference type="InterPro" id="IPR041228">
    <property type="entry name" value="Dynein_C"/>
</dbReference>
<dbReference type="GO" id="GO:0008569">
    <property type="term" value="F:minus-end-directed microtubule motor activity"/>
    <property type="evidence" value="ECO:0007669"/>
    <property type="project" value="InterPro"/>
</dbReference>
<evidence type="ECO:0000256" key="4">
    <source>
        <dbReference type="ARBA" id="ARBA00008887"/>
    </source>
</evidence>
<comment type="subcellular location">
    <subcellularLocation>
        <location evidence="2">Cell membrane</location>
        <topology evidence="2">Peripheral membrane protein</topology>
    </subcellularLocation>
    <subcellularLocation>
        <location evidence="1">Cell projection</location>
        <location evidence="1">Cilium</location>
    </subcellularLocation>
    <subcellularLocation>
        <location evidence="3">Cytoplasm</location>
        <location evidence="3">Cytoskeleton</location>
    </subcellularLocation>
</comment>
<dbReference type="Pfam" id="PF12781">
    <property type="entry name" value="AAA_9"/>
    <property type="match status" value="1"/>
</dbReference>
<feature type="domain" description="AAA+ ATPase" evidence="22">
    <location>
        <begin position="1988"/>
        <end position="2143"/>
    </location>
</feature>
<dbReference type="Gene3D" id="3.10.490.20">
    <property type="match status" value="1"/>
</dbReference>
<proteinExistence type="inferred from homology"/>
<accession>G0UAC8</accession>
<dbReference type="Pfam" id="PF12775">
    <property type="entry name" value="AAA_7"/>
    <property type="match status" value="1"/>
</dbReference>
<feature type="domain" description="AAA+ ATPase" evidence="22">
    <location>
        <begin position="1698"/>
        <end position="1835"/>
    </location>
</feature>
<dbReference type="Pfam" id="PF03028">
    <property type="entry name" value="Dynein_heavy"/>
    <property type="match status" value="1"/>
</dbReference>
<dbReference type="Gene3D" id="1.10.8.1220">
    <property type="match status" value="1"/>
</dbReference>
<feature type="compositionally biased region" description="Basic and acidic residues" evidence="21">
    <location>
        <begin position="3600"/>
        <end position="3613"/>
    </location>
</feature>
<dbReference type="GO" id="GO:0030286">
    <property type="term" value="C:dynein complex"/>
    <property type="evidence" value="ECO:0007669"/>
    <property type="project" value="UniProtKB-KW"/>
</dbReference>
<dbReference type="InterPro" id="IPR024317">
    <property type="entry name" value="Dynein_heavy_chain_D4_dom"/>
</dbReference>
<keyword evidence="18" id="KW-0966">Cell projection</keyword>
<dbReference type="FunFam" id="3.40.50.300:FF:000598">
    <property type="entry name" value="Dynein cytoplasmic 2 heavy chain 1"/>
    <property type="match status" value="1"/>
</dbReference>
<keyword evidence="16" id="KW-0505">Motor protein</keyword>
<protein>
    <recommendedName>
        <fullName evidence="19">Cytoplasmic dynein 2 heavy chain 1</fullName>
    </recommendedName>
</protein>
<evidence type="ECO:0000256" key="14">
    <source>
        <dbReference type="ARBA" id="ARBA00023069"/>
    </source>
</evidence>
<comment type="similarity">
    <text evidence="4">Belongs to the dynein heavy chain family.</text>
</comment>
<dbReference type="InterPro" id="IPR054354">
    <property type="entry name" value="DYNC2H1-like_lid"/>
</dbReference>
<dbReference type="Pfam" id="PF08393">
    <property type="entry name" value="DHC_N2"/>
    <property type="match status" value="1"/>
</dbReference>
<evidence type="ECO:0000256" key="15">
    <source>
        <dbReference type="ARBA" id="ARBA00023136"/>
    </source>
</evidence>
<evidence type="ECO:0000256" key="20">
    <source>
        <dbReference type="SAM" id="Coils"/>
    </source>
</evidence>
<evidence type="ECO:0000256" key="18">
    <source>
        <dbReference type="ARBA" id="ARBA00023273"/>
    </source>
</evidence>
<dbReference type="Gene3D" id="3.20.180.20">
    <property type="entry name" value="Dynein heavy chain, N-terminal domain 2"/>
    <property type="match status" value="1"/>
</dbReference>
<dbReference type="GO" id="GO:0005929">
    <property type="term" value="C:cilium"/>
    <property type="evidence" value="ECO:0007669"/>
    <property type="project" value="UniProtKB-SubCell"/>
</dbReference>
<evidence type="ECO:0000256" key="6">
    <source>
        <dbReference type="ARBA" id="ARBA00022475"/>
    </source>
</evidence>
<evidence type="ECO:0000256" key="17">
    <source>
        <dbReference type="ARBA" id="ARBA00023212"/>
    </source>
</evidence>
<keyword evidence="5" id="KW-0217">Developmental protein</keyword>
<dbReference type="Gene3D" id="6.10.140.1060">
    <property type="match status" value="1"/>
</dbReference>
<dbReference type="SUPFAM" id="SSF103657">
    <property type="entry name" value="BAR/IMD domain-like"/>
    <property type="match status" value="1"/>
</dbReference>
<dbReference type="InterPro" id="IPR004273">
    <property type="entry name" value="Dynein_heavy_D6_P-loop"/>
</dbReference>
<keyword evidence="17" id="KW-0206">Cytoskeleton</keyword>
<gene>
    <name evidence="23" type="ORF">TVY486_1102460</name>
</gene>
<evidence type="ECO:0000256" key="7">
    <source>
        <dbReference type="ARBA" id="ARBA00022490"/>
    </source>
</evidence>
<evidence type="ECO:0000256" key="12">
    <source>
        <dbReference type="ARBA" id="ARBA00023017"/>
    </source>
</evidence>
<evidence type="ECO:0000256" key="10">
    <source>
        <dbReference type="ARBA" id="ARBA00022794"/>
    </source>
</evidence>
<dbReference type="InterPro" id="IPR042228">
    <property type="entry name" value="Dynein_linker_3"/>
</dbReference>
<dbReference type="Pfam" id="PF12777">
    <property type="entry name" value="MT"/>
    <property type="match status" value="1"/>
</dbReference>
<keyword evidence="13 20" id="KW-0175">Coiled coil</keyword>
<keyword evidence="10" id="KW-0970">Cilium biogenesis/degradation</keyword>
<dbReference type="VEuPathDB" id="TriTrypDB:TvY486_1102460"/>
<dbReference type="Pfam" id="PF12780">
    <property type="entry name" value="AAA_8"/>
    <property type="match status" value="1"/>
</dbReference>
<sequence length="4304" mass="485576">MDRSGLVVVESQLLSIATRQLRMIFGSGRTTRGNGCVLFVSKPVGDGGEDVEHLVDDVQRLCSTMVREMTGRSTLHITGENQETDFSTIKSKGKITFNKFMTDVGAVDGMPEELDTITEQQHFQCMLGMLYNDVVSDMPCGARMVTDFPRALCPTGVRLDVVLGKSVCVQLYSSTETIFPLEKEQMDVGSSEASAQAPGPQMKVYLNLNALANAIASYATAPIENELPLQWRQKSFTLSEASEVLHLVHTTLSAFWRQNPHNDRTKGDIMSLISIVSGDLREYIKGHIMLEGSDWRGVWRMELSQLEKCLELIEKWSFITQSMSKGGWEGLDCEISKDSSLIMFERRMRDAVRIRQLLASASRLISGNAVESIVPENIFGDSSLLNSKETPEESWRECLGRFEKEFSFLEDQLRGRVKQLFGNHQRGMEDAISLWKQHRTLLQRDGVKSGIESEMNAMSDFLLQQLDKAHKRYENSKKRCSNEANLLRAAKGAQAEYAHMPETASVIFGSSTHLDRVVNAAKELITQAQKDVGEALTSWISSVETQCQKLSTLQDAVVFDGSDKDNIRCVVHPAVKQLMQDVSGMQSWCGEIPKGGAKRFSDEADGIVAACKRFVKAAARSTQIVCNYNTVRQQMLPCTRPMLEAVTTRTLSHLLLAGSNKRLVSVSNYQELDGLNTRLQNAVEALSADNRRIRRFHCDFVNQVISLHDLDLSTHTDQWRTAVDGMRRSFEDFLQANSLKHHEEWQRHLDAQIYKALEHQYQRALESMHDKMQGFKVELVFKQGQVHFKPNFEAIREAYYVQMRDLVSIPLRFRGLQKKKDSGGPYEMYKHIPFMNNDRIVSVHTKAIALFAKLARVKKAFRSHVLVGTCGINGGPDVDTLVEASCKSLQNFVSGFNVVREQMRKLGAIEDNMKVDGFTISNIPVKASIEEQLHRLEESLLNTLRKSMQRTLADIDDFVFNASNIISRQPVTIDEVGEASRAYNGFLELMPTYENKFLEVEEMNCVLKQETSTVIDISSTKSRWEHLREAMASHHRIINASMSKMRVSVEDMIQKHLKDGQRFSTKWDKLKQQLIAALKEEKQTVIQSTLAQLKENYKELEELKVHSSELEKKCECFQLPRPNLSQIDSIVKEATRTADMWGLYDSLNEALDVMRKEDWLTFRSHIYVFEDFIKEWRTKLSSTEKPSKKRSGGDEGSAIVQYLIKLLDCWSLCVPMLRYVRGEGMMTEHWNEMFRLLDMERGLKSTDLTFGHILERHKEIVAAEVELKQLHARVQGEVQIRDALQDLRVWALEAVFTLITPADGTAPMRVKLISEWKEIMSQVSDNQALIGSLKDSPFFSHFADEVNGWELKLATLNEALVHMNANQRKWTYLEPIFSRGALPQEQARFKRVDKEFVSILLEVEADPRVMTIAQQGDIVDRLKTISEQMDRCQKSLIEFLETKRESFPRFYFISDEDMLEILGHSKSPSVIQTHLKKLFMGIHSVVLSEDQKFITHMVSADKETVELKRPVSIEEDDVEKWLVALDDCMKETLKDLLASCVKVQEVTDSACIEKYPSQILQVALQVHFSLAVESAITSKSLEEVEKGLRQSLNKLTLTPSDVGVVTMLKVKALILDIIHQIEIIELLRAKRVDTLESWWWRKQLRYYMTETQECVISMVDTRFDYTYEYQGNAAKLVHTPLTDKCFLVLTKGMQLGYGGNPYGPAGTGKTESVKALGSAMGRQVLVFNCDEGIDFKSMGRIFMGIIKCGAWGCFDEFNRLKIDQLSAISQMIQVIQEAIKNREDSCTLLNRVVRVNRNSGIFVTLNPAGKGYGGRSKLPDNLRQLFREVAMTQPDNELITSTMLLSEGFTHARKLAKKAVELYRLSGQLMTKQQHYDWGLRSLKAVLRLAGSLVQKWKVANEGKTATEVEEGELILQSLSINMLSKLTFNDARLFKRLAEDVLPGVKFCDIRYDELEPAIETATKELGLQLIPSQVRKVLQLYEALGQRMGVVLVGPSGSGKSTLLRILRKALQVLKVEVPLHVMNPKAMSRQQLLGYMDPDTREWYDGVLSAAARDVVKQPKEHRPWILCDGDIDPEWIESLNSVLDDNKLLTLPNGVRIQFGNNVNFVFETHSLSFASPATVSRMGVILLSEEDVDLEPAVQSFLQKQSAECRELIGPLVEKYLIPAVRETLKLDALIVPTTPIGILNCCLTHVIHSVCEEDFVLSLMRGLCGMLNSNGSQSITTKLYEMAKMSPVSKKRPLDTYYDRAKKRLAEFKADMQTENASSSLLNGEAVVQTVDVQRLMATLEPLVSDSHYRPLFLVGPEGSGKSVTLQQCFANHSGTRISVLHCSAQTSSLHLIQKLEQLCTISSTSNGRVFRPKEGDRLVIILKNVNLPKPDKYGTVELHAFMMQLIMYNGFYNSDLEWIGVEKVQLVASMNPVISVGRYAVTPRLLAIVGIVFMSYPSRAGMIHIYSAYFASLLNSSGIGGSSNFSSGTDLAQFVINVFERICHRFEGEEYAHCLFCPRSVTNWVTNVLMYDIDGQTTTLPAVLAYEAECIFVNCLARPEDHRKARKIITEMLATIGYSSTSSSSKDNEESLLFSSWTSEADERGMKRLKRVSYEAAAAEVEQAIVKYGREYKTLNVPVIPEVVSWLARVDRVLSRPSGHLVLVGRPGVGRRNAVCLAAFLLQMQVVTLNMMPRYGVKNFRQDLRQFVQRATTQNERLVLMLEDHHVVDEVFLEIINSLVSSGEVPGLFTSEEMETMYSSIREDAANDGYMGTIYSYFLQRLRRNLRVALIMDNCHSSFLVRLQSNPGLLSSCDLLWMGVWSNDAARKICKKRLADIIKNLESDPANKGFQLNRELFSVHESFANDATPERFQVLMSNYEAILKSKSQNSETDLKRLDAGLSKLHEAEQSVEKIQKDVTKKKEQVQKMQCEADKALTEIQKRMEESKEQRDQATELQERLKNEQEEIVVRRNKIEEELSGTKAALESAHKAVSSIRSEQLNEIRALKSPPDAVRDVLEGVLALLGVSDVTWQSMRKFLGERGVKERILGFDANEITPAIRENVSRTLQVKASSFKQDVIQRASVAAAPMASWVQAMVEYSRILAITAPLTAQLNELEENQKSGEEQLQSLKKKLKKIDKDVEELRREFQSKCKEAERLKDKLEKAEAELKKACDLLEKLSGEKTRWSQDAQKIESSNRLLPKRAVVAAAFITYIARETEDVRQRYLKQWSDRLNIPEVVSVTTFMKSESDLLQWKSEGLPGDDLSQENAIAMTDSVQSPLVIDPANQAIEWVKAHLKTKSVVAEVTSMHDERFAHTLELAVRFGKTLLVMDVDTIDPILFPILRRDLYLSGAKNVVQVGNKQVDWQDTFRIMLFTRRTDFELPPNASALVLIVNFSVTKFGLENQLLGVTIQHERPELEQERAALLQKEEGLKLELSKLEERLLNDLASSSGNLLENTALIQALNDVKVQASSITESLQKSHTLKNELNEKREVYRPFASKGATVFFLVKDLEKLNRMYHFGLSDFVSLFLESLKTYEGSAEMEVKIPGLSLSFAQKCFIHVSRGLLERDRLVFGLHLMHGFFPDDFPSKLWRLLVGAASGGGGGGGVSEEKGAPGDDKDGEGALALPSWAPPTSRQKFTAISSDESGAGRMKRWKLNDSQKWGEWILETTPEESIVKSSRLTMMDQLLFVDTFRPDRFTDLGIRVVTKMLQLDSLTPLTSLEDMIVCGKPSTPIILITSRGADPSMEVQEIAFRRMERQRFTQIALGGGQTEEAMLHLRRCAAQGDWLFLKNLHLVLDWASVLEKELSAMPPPNPDFRLIVTTELHDLFPTVLLRMSTKITIEAPPGVKQNLLRSYITWDEPFLQSKTNTMSQMLFGLAWFHALLQERRNYVPQGWVKFYEFSPADLKAAADVLCSLRHEKIDWITLRGLLQNCIYGGRLENQQDEQVLSKLISKIFNEEILVQCSKPLYEKTCLPQTNQHSAVVQFIRDKVADVDWPALLYLPDNADRAVKEQHTARVREDLRSFVQIVEVNASAKDVWRSLLVPVLEVYKSSGLQKMPLPSTGPNGNDDDPMWVFFVSELSLLNDIAEMVSQRFVQLEAVAAGSLIPSAALREEATDLIGGRVPSQWLDEMDGPKEYKPWINLLNRRLSTMAQYAQKAFFAGETPFDLVDFLRPETFLIALRQFTARTTGIPLVDMSLVAMPSDAVDGASAQSHSPYIILKGDSIQIQGALLGAQSSVVFVSPSSPSSTPLSTNVRVWWASGHESAKYARIPLYASAARSTKVLDIFVSGGKDMDTQLLLGGVAAFILLA</sequence>
<dbReference type="InterPro" id="IPR003593">
    <property type="entry name" value="AAA+_ATPase"/>
</dbReference>
<keyword evidence="6" id="KW-1003">Cell membrane</keyword>
<dbReference type="InterPro" id="IPR042222">
    <property type="entry name" value="Dynein_2_N"/>
</dbReference>
<evidence type="ECO:0000256" key="11">
    <source>
        <dbReference type="ARBA" id="ARBA00022840"/>
    </source>
</evidence>
<dbReference type="FunFam" id="3.40.50.300:FF:000706">
    <property type="entry name" value="Cytoplasmic dynein 2 heavy chain 1"/>
    <property type="match status" value="1"/>
</dbReference>
<dbReference type="InterPro" id="IPR043157">
    <property type="entry name" value="Dynein_AAA1S"/>
</dbReference>
<dbReference type="FunFam" id="3.40.50.300:FF:001685">
    <property type="entry name" value="Dynein heavy chain, putative"/>
    <property type="match status" value="1"/>
</dbReference>
<evidence type="ECO:0000256" key="3">
    <source>
        <dbReference type="ARBA" id="ARBA00004245"/>
    </source>
</evidence>
<reference evidence="23" key="1">
    <citation type="journal article" date="2012" name="Proc. Natl. Acad. Sci. U.S.A.">
        <title>Antigenic diversity is generated by distinct evolutionary mechanisms in African trypanosome species.</title>
        <authorList>
            <person name="Jackson A.P."/>
            <person name="Berry A."/>
            <person name="Aslett M."/>
            <person name="Allison H.C."/>
            <person name="Burton P."/>
            <person name="Vavrova-Anderson J."/>
            <person name="Brown R."/>
            <person name="Browne H."/>
            <person name="Corton N."/>
            <person name="Hauser H."/>
            <person name="Gamble J."/>
            <person name="Gilderthorp R."/>
            <person name="Marcello L."/>
            <person name="McQuillan J."/>
            <person name="Otto T.D."/>
            <person name="Quail M.A."/>
            <person name="Sanders M.J."/>
            <person name="van Tonder A."/>
            <person name="Ginger M.L."/>
            <person name="Field M.C."/>
            <person name="Barry J.D."/>
            <person name="Hertz-Fowler C."/>
            <person name="Berriman M."/>
        </authorList>
    </citation>
    <scope>NUCLEOTIDE SEQUENCE</scope>
    <source>
        <strain evidence="23">Y486</strain>
    </source>
</reference>
<feature type="coiled-coil region" evidence="20">
    <location>
        <begin position="3104"/>
        <end position="3173"/>
    </location>
</feature>
<dbReference type="Gene3D" id="1.10.8.710">
    <property type="match status" value="1"/>
</dbReference>
<dbReference type="SMART" id="SM00382">
    <property type="entry name" value="AAA"/>
    <property type="match status" value="4"/>
</dbReference>
<dbReference type="FunFam" id="1.20.920.20:FF:000002">
    <property type="entry name" value="Cytoplasmic dynein 1 heavy chain"/>
    <property type="match status" value="1"/>
</dbReference>
<evidence type="ECO:0000313" key="23">
    <source>
        <dbReference type="EMBL" id="CCC52761.1"/>
    </source>
</evidence>